<dbReference type="EMBL" id="CP001344">
    <property type="protein sequence ID" value="ACL45397.1"/>
    <property type="molecule type" value="Genomic_DNA"/>
</dbReference>
<evidence type="ECO:0000256" key="10">
    <source>
        <dbReference type="ARBA" id="ARBA00047882"/>
    </source>
</evidence>
<proteinExistence type="inferred from homology"/>
<organism evidence="18">
    <name type="scientific">Cyanothece sp. (strain PCC 7425 / ATCC 29141)</name>
    <dbReference type="NCBI Taxonomy" id="395961"/>
    <lineage>
        <taxon>Bacteria</taxon>
        <taxon>Bacillati</taxon>
        <taxon>Cyanobacteriota</taxon>
        <taxon>Cyanophyceae</taxon>
        <taxon>Gomontiellales</taxon>
        <taxon>Cyanothecaceae</taxon>
        <taxon>Cyanothece</taxon>
    </lineage>
</organism>
<dbReference type="InterPro" id="IPR037069">
    <property type="entry name" value="AcylCoA_DH/ox_N_sf"/>
</dbReference>
<feature type="domain" description="Acyl-CoA dehydrogenase/oxidase C-terminal" evidence="14">
    <location>
        <begin position="356"/>
        <end position="499"/>
    </location>
</feature>
<dbReference type="InterPro" id="IPR009075">
    <property type="entry name" value="AcylCo_DH/oxidase_C"/>
</dbReference>
<feature type="transmembrane region" description="Helical" evidence="13">
    <location>
        <begin position="33"/>
        <end position="56"/>
    </location>
</feature>
<gene>
    <name evidence="18" type="ordered locus">Cyan7425_3063</name>
</gene>
<dbReference type="InterPro" id="IPR013786">
    <property type="entry name" value="AcylCoA_DH/ox_N"/>
</dbReference>
<evidence type="ECO:0000256" key="4">
    <source>
        <dbReference type="ARBA" id="ARBA00012033"/>
    </source>
</evidence>
<dbReference type="PROSITE" id="PS00072">
    <property type="entry name" value="ACYL_COA_DH_1"/>
    <property type="match status" value="1"/>
</dbReference>
<evidence type="ECO:0000256" key="5">
    <source>
        <dbReference type="ARBA" id="ARBA00012040"/>
    </source>
</evidence>
<keyword evidence="8" id="KW-0274">FAD</keyword>
<dbReference type="GO" id="GO:0005737">
    <property type="term" value="C:cytoplasm"/>
    <property type="evidence" value="ECO:0007669"/>
    <property type="project" value="TreeGrafter"/>
</dbReference>
<name>B8HM37_CYAP4</name>
<dbReference type="Gene3D" id="1.20.140.10">
    <property type="entry name" value="Butyryl-CoA Dehydrogenase, subunit A, domain 3"/>
    <property type="match status" value="1"/>
</dbReference>
<dbReference type="InterPro" id="IPR009100">
    <property type="entry name" value="AcylCoA_DH/oxidase_NM_dom_sf"/>
</dbReference>
<evidence type="ECO:0000256" key="8">
    <source>
        <dbReference type="ARBA" id="ARBA00022827"/>
    </source>
</evidence>
<evidence type="ECO:0000259" key="14">
    <source>
        <dbReference type="Pfam" id="PF00441"/>
    </source>
</evidence>
<dbReference type="UniPathway" id="UPA00659"/>
<keyword evidence="13" id="KW-1133">Transmembrane helix</keyword>
<evidence type="ECO:0000256" key="3">
    <source>
        <dbReference type="ARBA" id="ARBA00009347"/>
    </source>
</evidence>
<dbReference type="EC" id="1.3.8.7" evidence="4"/>
<evidence type="ECO:0000259" key="16">
    <source>
        <dbReference type="Pfam" id="PF02771"/>
    </source>
</evidence>
<dbReference type="Pfam" id="PF09317">
    <property type="entry name" value="ACDH_C"/>
    <property type="match status" value="1"/>
</dbReference>
<dbReference type="PANTHER" id="PTHR48083:SF33">
    <property type="entry name" value="ACYL-COENZYME A DEHYDROGENASE"/>
    <property type="match status" value="1"/>
</dbReference>
<dbReference type="InterPro" id="IPR046373">
    <property type="entry name" value="Acyl-CoA_Oxase/DH_mid-dom_sf"/>
</dbReference>
<dbReference type="Pfam" id="PF02771">
    <property type="entry name" value="Acyl-CoA_dh_N"/>
    <property type="match status" value="1"/>
</dbReference>
<keyword evidence="13" id="KW-0812">Transmembrane</keyword>
<evidence type="ECO:0000313" key="18">
    <source>
        <dbReference type="EMBL" id="ACL45397.1"/>
    </source>
</evidence>
<dbReference type="NCBIfam" id="NF007000">
    <property type="entry name" value="PRK09463.1"/>
    <property type="match status" value="1"/>
</dbReference>
<dbReference type="InterPro" id="IPR015396">
    <property type="entry name" value="FadE_C"/>
</dbReference>
<feature type="region of interest" description="Disordered" evidence="12">
    <location>
        <begin position="800"/>
        <end position="819"/>
    </location>
</feature>
<dbReference type="GO" id="GO:0004466">
    <property type="term" value="F:long-chain fatty acyl-CoA dehydrogenase activity"/>
    <property type="evidence" value="ECO:0007669"/>
    <property type="project" value="UniProtKB-EC"/>
</dbReference>
<evidence type="ECO:0000256" key="2">
    <source>
        <dbReference type="ARBA" id="ARBA00005005"/>
    </source>
</evidence>
<comment type="similarity">
    <text evidence="3">Belongs to the acyl-CoA dehydrogenase family.</text>
</comment>
<feature type="transmembrane region" description="Helical" evidence="13">
    <location>
        <begin position="7"/>
        <end position="27"/>
    </location>
</feature>
<comment type="pathway">
    <text evidence="2">Lipid metabolism; fatty acid beta-oxidation.</text>
</comment>
<evidence type="ECO:0000256" key="13">
    <source>
        <dbReference type="SAM" id="Phobius"/>
    </source>
</evidence>
<keyword evidence="9" id="KW-0560">Oxidoreductase</keyword>
<sequence>MIPLPISLPALLIALLLLGYFGVPLWTWTLFGAIALLVFSAPLWLWGGFGVIALILNLPPLRRVLLTVPLMQAIQSLKLLPPISETERAAIDAGTVWVEGEFFSGKPNWQRINQEPYPQITPELQAFLDGPVEQVCRLASDWEIYRRQDLPVQVWDYLKQERFFGMMIPQGYGGLGFTNLAYSTVMAKLASRSFIHTATVGVTNSLGPAKLLLNYGTDAQKDYYLPRLAQGEEIPCFALTEPTAGSDAASITAQGVVFRGADNQLYLRLDFRKRYITLGTIATLIGLAFKLSDPDNLLGKGENPGITCALLPASTPGITISTRHDPMGVPFFNSPIAGQDVVISVDQIIGGVEQAGQGWKMLMQTLAAGRGISFPASCTGVAKLVARVTGAYARVRQQFGLSIGRFEGIEEPLARIGGLTYLLDAARIYTCGAVDGGERPPVVSAIAKYHFTEIARKLVNDGMDILGGAGICRGPRNLLANIYTAMPIPITVEGSNILTRTMMIFGQGVIRCHPYLYREVTALQNREAIGFDQTFWQHLGFLVRNSCRALLLGLTRGRIAYSPVRGPTARYYQKLTWASTTFALLTDLVLLGYGGSLKRQEKLTGRLADMVSWMYLGTASLRRFTAEGSQPADLPFVHWSLQYSLAQIQLALEGILGNLPLPAIARHLLLGYGRLNPIGALPQDSLGHEIAQALQTPGNERDRLTGGIYLPDHPDEALGRLEEALQLVTQANDIFNRIKAASRTGQLPHLPVEQLIDTALSAGLVSQPEVKLLRECELVRHDTIQVDAFVLKEYSHISFPRNSKNGEKTRDGINYCPAN</sequence>
<dbReference type="HOGENOM" id="CLU_012192_0_0_3"/>
<dbReference type="STRING" id="395961.Cyan7425_3063"/>
<accession>B8HM37</accession>
<dbReference type="PANTHER" id="PTHR48083">
    <property type="entry name" value="MEDIUM-CHAIN SPECIFIC ACYL-COA DEHYDROGENASE, MITOCHONDRIAL-RELATED"/>
    <property type="match status" value="1"/>
</dbReference>
<dbReference type="InterPro" id="IPR006091">
    <property type="entry name" value="Acyl-CoA_Oxase/DH_mid-dom"/>
</dbReference>
<evidence type="ECO:0000256" key="6">
    <source>
        <dbReference type="ARBA" id="ARBA00020144"/>
    </source>
</evidence>
<reference evidence="18" key="1">
    <citation type="submission" date="2009-01" db="EMBL/GenBank/DDBJ databases">
        <title>Complete sequence of chromosome Cyanothece sp. PCC 7425.</title>
        <authorList>
            <consortium name="US DOE Joint Genome Institute"/>
            <person name="Lucas S."/>
            <person name="Copeland A."/>
            <person name="Lapidus A."/>
            <person name="Glavina del Rio T."/>
            <person name="Dalin E."/>
            <person name="Tice H."/>
            <person name="Bruce D."/>
            <person name="Goodwin L."/>
            <person name="Pitluck S."/>
            <person name="Sims D."/>
            <person name="Meineke L."/>
            <person name="Brettin T."/>
            <person name="Detter J.C."/>
            <person name="Han C."/>
            <person name="Larimer F."/>
            <person name="Land M."/>
            <person name="Hauser L."/>
            <person name="Kyrpides N."/>
            <person name="Ovchinnikova G."/>
            <person name="Liberton M."/>
            <person name="Stoeckel J."/>
            <person name="Banerjee A."/>
            <person name="Singh A."/>
            <person name="Page L."/>
            <person name="Sato H."/>
            <person name="Zhao L."/>
            <person name="Sherman L."/>
            <person name="Pakrasi H."/>
            <person name="Richardson P."/>
        </authorList>
    </citation>
    <scope>NUCLEOTIDE SEQUENCE</scope>
    <source>
        <strain evidence="18">PCC 7425</strain>
    </source>
</reference>
<dbReference type="InterPro" id="IPR006089">
    <property type="entry name" value="Acyl-CoA_DH_CS"/>
</dbReference>
<protein>
    <recommendedName>
        <fullName evidence="6">Acyl-coenzyme A dehydrogenase</fullName>
        <ecNumber evidence="4">1.3.8.7</ecNumber>
        <ecNumber evidence="5">1.3.8.8</ecNumber>
    </recommendedName>
</protein>
<dbReference type="Pfam" id="PF02770">
    <property type="entry name" value="Acyl-CoA_dh_M"/>
    <property type="match status" value="1"/>
</dbReference>
<dbReference type="Gene3D" id="2.40.110.10">
    <property type="entry name" value="Butyryl-CoA Dehydrogenase, subunit A, domain 2"/>
    <property type="match status" value="1"/>
</dbReference>
<dbReference type="InterPro" id="IPR050741">
    <property type="entry name" value="Acyl-CoA_dehydrogenase"/>
</dbReference>
<evidence type="ECO:0000259" key="17">
    <source>
        <dbReference type="Pfam" id="PF09317"/>
    </source>
</evidence>
<dbReference type="SUPFAM" id="SSF47203">
    <property type="entry name" value="Acyl-CoA dehydrogenase C-terminal domain-like"/>
    <property type="match status" value="1"/>
</dbReference>
<dbReference type="FunFam" id="1.20.140.10:FF:000009">
    <property type="entry name" value="Acyl-CoA dehydrogenase"/>
    <property type="match status" value="1"/>
</dbReference>
<comment type="catalytic activity">
    <reaction evidence="11">
        <text>a long-chain 2,3-saturated fatty acyl-CoA + oxidized [electron-transfer flavoprotein] + H(+) = a long-chain (2E)-enoyl-CoA + reduced [electron-transfer flavoprotein]</text>
        <dbReference type="Rhea" id="RHEA:17721"/>
        <dbReference type="Rhea" id="RHEA-COMP:10685"/>
        <dbReference type="Rhea" id="RHEA-COMP:10686"/>
        <dbReference type="ChEBI" id="CHEBI:15378"/>
        <dbReference type="ChEBI" id="CHEBI:57692"/>
        <dbReference type="ChEBI" id="CHEBI:58307"/>
        <dbReference type="ChEBI" id="CHEBI:83721"/>
        <dbReference type="ChEBI" id="CHEBI:83727"/>
        <dbReference type="EC" id="1.3.8.8"/>
    </reaction>
</comment>
<dbReference type="eggNOG" id="COG1960">
    <property type="taxonomic scope" value="Bacteria"/>
</dbReference>
<keyword evidence="13" id="KW-0472">Membrane</keyword>
<dbReference type="GO" id="GO:0033539">
    <property type="term" value="P:fatty acid beta-oxidation using acyl-CoA dehydrogenase"/>
    <property type="evidence" value="ECO:0007669"/>
    <property type="project" value="InterPro"/>
</dbReference>
<feature type="domain" description="Acyl-CoA dehydrogenase/oxidase N-terminal" evidence="16">
    <location>
        <begin position="137"/>
        <end position="232"/>
    </location>
</feature>
<evidence type="ECO:0000256" key="11">
    <source>
        <dbReference type="ARBA" id="ARBA00049247"/>
    </source>
</evidence>
<comment type="cofactor">
    <cofactor evidence="1">
        <name>FAD</name>
        <dbReference type="ChEBI" id="CHEBI:57692"/>
    </cofactor>
</comment>
<dbReference type="NCBIfam" id="NF009586">
    <property type="entry name" value="PRK13026.1"/>
    <property type="match status" value="1"/>
</dbReference>
<dbReference type="KEGG" id="cyn:Cyan7425_3063"/>
<dbReference type="SUPFAM" id="SSF56645">
    <property type="entry name" value="Acyl-CoA dehydrogenase NM domain-like"/>
    <property type="match status" value="1"/>
</dbReference>
<feature type="domain" description="Acyl-CoA oxidase/dehydrogenase middle" evidence="15">
    <location>
        <begin position="236"/>
        <end position="331"/>
    </location>
</feature>
<feature type="domain" description="Acyl-CoA dehydrogenase C-terminal bacterial-type" evidence="17">
    <location>
        <begin position="510"/>
        <end position="789"/>
    </location>
</feature>
<dbReference type="GO" id="GO:0050660">
    <property type="term" value="F:flavin adenine dinucleotide binding"/>
    <property type="evidence" value="ECO:0007669"/>
    <property type="project" value="InterPro"/>
</dbReference>
<comment type="catalytic activity">
    <reaction evidence="10">
        <text>a medium-chain 2,3-saturated fatty acyl-CoA + oxidized [electron-transfer flavoprotein] + H(+) = a medium-chain (2E)-enoyl-CoA + reduced [electron-transfer flavoprotein]</text>
        <dbReference type="Rhea" id="RHEA:14477"/>
        <dbReference type="Rhea" id="RHEA-COMP:10685"/>
        <dbReference type="Rhea" id="RHEA-COMP:10686"/>
        <dbReference type="ChEBI" id="CHEBI:15378"/>
        <dbReference type="ChEBI" id="CHEBI:57692"/>
        <dbReference type="ChEBI" id="CHEBI:58307"/>
        <dbReference type="ChEBI" id="CHEBI:83723"/>
        <dbReference type="ChEBI" id="CHEBI:83726"/>
        <dbReference type="EC" id="1.3.8.7"/>
    </reaction>
</comment>
<evidence type="ECO:0000256" key="1">
    <source>
        <dbReference type="ARBA" id="ARBA00001974"/>
    </source>
</evidence>
<dbReference type="OrthoDB" id="9802447at2"/>
<dbReference type="EC" id="1.3.8.8" evidence="5"/>
<evidence type="ECO:0000259" key="15">
    <source>
        <dbReference type="Pfam" id="PF02770"/>
    </source>
</evidence>
<evidence type="ECO:0000256" key="7">
    <source>
        <dbReference type="ARBA" id="ARBA00022630"/>
    </source>
</evidence>
<dbReference type="Gene3D" id="1.10.540.10">
    <property type="entry name" value="Acyl-CoA dehydrogenase/oxidase, N-terminal domain"/>
    <property type="match status" value="1"/>
</dbReference>
<evidence type="ECO:0000256" key="9">
    <source>
        <dbReference type="ARBA" id="ARBA00023002"/>
    </source>
</evidence>
<dbReference type="Pfam" id="PF00441">
    <property type="entry name" value="Acyl-CoA_dh_1"/>
    <property type="match status" value="1"/>
</dbReference>
<dbReference type="GO" id="GO:0070991">
    <property type="term" value="F:medium-chain fatty acyl-CoA dehydrogenase activity"/>
    <property type="evidence" value="ECO:0007669"/>
    <property type="project" value="UniProtKB-EC"/>
</dbReference>
<keyword evidence="7" id="KW-0285">Flavoprotein</keyword>
<evidence type="ECO:0000256" key="12">
    <source>
        <dbReference type="SAM" id="MobiDB-lite"/>
    </source>
</evidence>
<dbReference type="AlphaFoldDB" id="B8HM37"/>
<dbReference type="InterPro" id="IPR036250">
    <property type="entry name" value="AcylCo_DH-like_C"/>
</dbReference>